<reference evidence="2" key="1">
    <citation type="submission" date="2021-01" db="EMBL/GenBank/DDBJ databases">
        <authorList>
            <person name="Corre E."/>
            <person name="Pelletier E."/>
            <person name="Niang G."/>
            <person name="Scheremetjew M."/>
            <person name="Finn R."/>
            <person name="Kale V."/>
            <person name="Holt S."/>
            <person name="Cochrane G."/>
            <person name="Meng A."/>
            <person name="Brown T."/>
            <person name="Cohen L."/>
        </authorList>
    </citation>
    <scope>NUCLEOTIDE SEQUENCE</scope>
    <source>
        <strain evidence="2">CCMP2058</strain>
    </source>
</reference>
<dbReference type="PANTHER" id="PTHR43245">
    <property type="entry name" value="BIFUNCTIONAL POLYMYXIN RESISTANCE PROTEIN ARNA"/>
    <property type="match status" value="1"/>
</dbReference>
<dbReference type="AlphaFoldDB" id="A0A7S0GVL8"/>
<dbReference type="InterPro" id="IPR050177">
    <property type="entry name" value="Lipid_A_modif_metabolic_enz"/>
</dbReference>
<evidence type="ECO:0000313" key="2">
    <source>
        <dbReference type="EMBL" id="CAD8439714.1"/>
    </source>
</evidence>
<dbReference type="Gene3D" id="3.40.50.720">
    <property type="entry name" value="NAD(P)-binding Rossmann-like Domain"/>
    <property type="match status" value="1"/>
</dbReference>
<dbReference type="InterPro" id="IPR001509">
    <property type="entry name" value="Epimerase_deHydtase"/>
</dbReference>
<feature type="domain" description="NAD-dependent epimerase/dehydratase" evidence="1">
    <location>
        <begin position="10"/>
        <end position="173"/>
    </location>
</feature>
<name>A0A7S0GVL8_9EUKA</name>
<protein>
    <recommendedName>
        <fullName evidence="1">NAD-dependent epimerase/dehydratase domain-containing protein</fullName>
    </recommendedName>
</protein>
<accession>A0A7S0GVL8</accession>
<dbReference type="Pfam" id="PF01370">
    <property type="entry name" value="Epimerase"/>
    <property type="match status" value="1"/>
</dbReference>
<gene>
    <name evidence="2" type="ORF">LAMO00422_LOCUS5509</name>
</gene>
<dbReference type="EMBL" id="HBEM01007850">
    <property type="protein sequence ID" value="CAD8439714.1"/>
    <property type="molecule type" value="Transcribed_RNA"/>
</dbReference>
<proteinExistence type="predicted"/>
<sequence length="313" mass="34976">MAKDEGKKRVVITGAMGNLGTKLTKHLKEKYEVVLIDLKLGTSLLEPITRLTNYFQGVDTVFHFAAKNPFPEATWEDSICSMDMTANVFLAAIQMKVRRVVLASSNHVMGGLKEEGVNIHTAKPITSFSKPKPGTHLVYPLNSDSTPYAVAKLFGERLAYALSHSPLNIDTCFIALRIGWCMPKENQPKDSSPAGTVNPDTVGKIKSAVRGGKCTKTDPEQVTEWFQLMWLSNRDFLQICEKVITADFSGKFHIFNAMSRNTGMRWDLAYPQRILGYNPKDDVTKHPRPNGDGKIGIYQSLTISRERRLKSKL</sequence>
<evidence type="ECO:0000259" key="1">
    <source>
        <dbReference type="Pfam" id="PF01370"/>
    </source>
</evidence>
<dbReference type="InterPro" id="IPR036291">
    <property type="entry name" value="NAD(P)-bd_dom_sf"/>
</dbReference>
<dbReference type="PANTHER" id="PTHR43245:SF53">
    <property type="entry name" value="EPIMERASE-RELATED"/>
    <property type="match status" value="1"/>
</dbReference>
<dbReference type="SUPFAM" id="SSF51735">
    <property type="entry name" value="NAD(P)-binding Rossmann-fold domains"/>
    <property type="match status" value="1"/>
</dbReference>
<organism evidence="2">
    <name type="scientific">Amorphochlora amoebiformis</name>
    <dbReference type="NCBI Taxonomy" id="1561963"/>
    <lineage>
        <taxon>Eukaryota</taxon>
        <taxon>Sar</taxon>
        <taxon>Rhizaria</taxon>
        <taxon>Cercozoa</taxon>
        <taxon>Chlorarachniophyceae</taxon>
        <taxon>Amorphochlora</taxon>
    </lineage>
</organism>